<name>A0A540VF13_9GAMM</name>
<organism evidence="1 2">
    <name type="scientific">Spiribacter salinus</name>
    <dbReference type="NCBI Taxonomy" id="1335746"/>
    <lineage>
        <taxon>Bacteria</taxon>
        <taxon>Pseudomonadati</taxon>
        <taxon>Pseudomonadota</taxon>
        <taxon>Gammaproteobacteria</taxon>
        <taxon>Chromatiales</taxon>
        <taxon>Ectothiorhodospiraceae</taxon>
        <taxon>Spiribacter</taxon>
    </lineage>
</organism>
<gene>
    <name evidence="1" type="ORF">FKY71_17195</name>
</gene>
<evidence type="ECO:0000313" key="1">
    <source>
        <dbReference type="EMBL" id="TQE95337.1"/>
    </source>
</evidence>
<sequence length="113" mass="12817">MKMETHKGTVLVEGKIIDIPIYSNRPGLSLQPVIDHRRLMVFTILKVLNGPLSHEPTRELAIDWPLPNNGPTPFVIEPPGNETKKLQLQYSLTISNGELIYKFTRTKKETPSQ</sequence>
<dbReference type="Proteomes" id="UP000315400">
    <property type="component" value="Unassembled WGS sequence"/>
</dbReference>
<comment type="caution">
    <text evidence="1">The sequence shown here is derived from an EMBL/GenBank/DDBJ whole genome shotgun (WGS) entry which is preliminary data.</text>
</comment>
<dbReference type="EMBL" id="VIFK01000384">
    <property type="protein sequence ID" value="TQE95337.1"/>
    <property type="molecule type" value="Genomic_DNA"/>
</dbReference>
<protein>
    <submittedName>
        <fullName evidence="1">Uncharacterized protein</fullName>
    </submittedName>
</protein>
<dbReference type="AlphaFoldDB" id="A0A540VF13"/>
<evidence type="ECO:0000313" key="2">
    <source>
        <dbReference type="Proteomes" id="UP000315400"/>
    </source>
</evidence>
<reference evidence="1 2" key="1">
    <citation type="submission" date="2019-06" db="EMBL/GenBank/DDBJ databases">
        <title>Metagenome assembled Genome of Spiribacter salinus SL48-SHIP from the microbial mat of Salt Lake 48 (Novosibirsk region, Russia).</title>
        <authorList>
            <person name="Shipova A."/>
            <person name="Rozanov A.S."/>
            <person name="Bryanskaya A.V."/>
            <person name="Peltek S.E."/>
        </authorList>
    </citation>
    <scope>NUCLEOTIDE SEQUENCE [LARGE SCALE GENOMIC DNA]</scope>
    <source>
        <strain evidence="1">SL48-SHIP-2</strain>
    </source>
</reference>
<accession>A0A540VF13</accession>
<proteinExistence type="predicted"/>